<dbReference type="EMBL" id="CAJOBC010006059">
    <property type="protein sequence ID" value="CAF3885495.1"/>
    <property type="molecule type" value="Genomic_DNA"/>
</dbReference>
<dbReference type="Proteomes" id="UP000663829">
    <property type="component" value="Unassembled WGS sequence"/>
</dbReference>
<sequence>MRVRYKKLRWYKFYDDKWVQRRGGGWDEKITPENLSFIQEVVHETYAQKESPLKDGPWERGEYTTNPETIRTGVLGIKLGTLPQWNKKGERFHVTLVQIIDNHVVNYTPPEMINFRSLFTTRPLRKELQGKVGMLVVGALSSDPRKFTRSYNGLFEKAGVPPKRKLTRFFITPNSVIKPGTPLYASHYRCGDFIDVQARSIDYGFQGVMKRYGFRGGPKSHGATKFHRKRGSVGSGRKHRILPGTKMPGYMGNKLVMMKGIKIWRINTKLNVLYLMGPAIPGPNHGYLRIQDSTLYQHRASLTKDNHPPFPTYYPTENEKLDEELFAEDLYRFDQQTITFDDVTITPLTKKVGIVGKYGTRYGASLRKMVKKMEVTQHSKYTCSFCGKDNMKRKCVGIWKCRSCLKTVAGGAYVYSTSTAAAVRSAVRRLREMREQ</sequence>
<dbReference type="Gene3D" id="2.20.25.30">
    <property type="match status" value="1"/>
</dbReference>
<dbReference type="InterPro" id="IPR002674">
    <property type="entry name" value="Ribosomal_eL43"/>
</dbReference>
<dbReference type="Gene3D" id="2.40.30.10">
    <property type="entry name" value="Translation factors"/>
    <property type="match status" value="2"/>
</dbReference>
<evidence type="ECO:0000313" key="10">
    <source>
        <dbReference type="EMBL" id="CAF3885495.1"/>
    </source>
</evidence>
<feature type="compositionally biased region" description="Basic residues" evidence="8">
    <location>
        <begin position="222"/>
        <end position="238"/>
    </location>
</feature>
<dbReference type="Proteomes" id="UP000681722">
    <property type="component" value="Unassembled WGS sequence"/>
</dbReference>
<evidence type="ECO:0000313" key="9">
    <source>
        <dbReference type="EMBL" id="CAF1121984.1"/>
    </source>
</evidence>
<dbReference type="GO" id="GO:0022625">
    <property type="term" value="C:cytosolic large ribosomal subunit"/>
    <property type="evidence" value="ECO:0007669"/>
    <property type="project" value="UniProtKB-ARBA"/>
</dbReference>
<dbReference type="SUPFAM" id="SSF57829">
    <property type="entry name" value="Zn-binding ribosomal proteins"/>
    <property type="match status" value="1"/>
</dbReference>
<dbReference type="InterPro" id="IPR009000">
    <property type="entry name" value="Transl_B-barrel_sf"/>
</dbReference>
<dbReference type="Pfam" id="PF00297">
    <property type="entry name" value="Ribosomal_L3"/>
    <property type="match status" value="1"/>
</dbReference>
<evidence type="ECO:0000313" key="11">
    <source>
        <dbReference type="Proteomes" id="UP000663829"/>
    </source>
</evidence>
<dbReference type="SUPFAM" id="SSF50447">
    <property type="entry name" value="Translation proteins"/>
    <property type="match status" value="1"/>
</dbReference>
<evidence type="ECO:0000256" key="4">
    <source>
        <dbReference type="ARBA" id="ARBA00022980"/>
    </source>
</evidence>
<accession>A0A814QNB1</accession>
<comment type="similarity">
    <text evidence="2">Belongs to the eukaryotic ribosomal protein eL43 family.</text>
</comment>
<dbReference type="Pfam" id="PF01780">
    <property type="entry name" value="Ribosomal_L37ae"/>
    <property type="match status" value="1"/>
</dbReference>
<keyword evidence="4" id="KW-0689">Ribosomal protein</keyword>
<name>A0A814QNB1_9BILA</name>
<dbReference type="OrthoDB" id="274683at2759"/>
<evidence type="ECO:0000256" key="8">
    <source>
        <dbReference type="SAM" id="MobiDB-lite"/>
    </source>
</evidence>
<comment type="caution">
    <text evidence="9">The sequence shown here is derived from an EMBL/GenBank/DDBJ whole genome shotgun (WGS) entry which is preliminary data.</text>
</comment>
<keyword evidence="5" id="KW-0687">Ribonucleoprotein</keyword>
<dbReference type="AlphaFoldDB" id="A0A814QNB1"/>
<protein>
    <recommendedName>
        <fullName evidence="6">Large ribosomal subunit protein uL3m</fullName>
    </recommendedName>
    <alternativeName>
        <fullName evidence="7">39S ribosomal protein L3, mitochondrial</fullName>
    </alternativeName>
</protein>
<dbReference type="PANTHER" id="PTHR11229">
    <property type="entry name" value="50S RIBOSOMAL PROTEIN L3"/>
    <property type="match status" value="1"/>
</dbReference>
<reference evidence="9" key="1">
    <citation type="submission" date="2021-02" db="EMBL/GenBank/DDBJ databases">
        <authorList>
            <person name="Nowell W R."/>
        </authorList>
    </citation>
    <scope>NUCLEOTIDE SEQUENCE</scope>
</reference>
<dbReference type="InterPro" id="IPR011331">
    <property type="entry name" value="Ribosomal_eL37/eL43"/>
</dbReference>
<dbReference type="NCBIfam" id="TIGR00280">
    <property type="entry name" value="eL43_euk_arch"/>
    <property type="match status" value="1"/>
</dbReference>
<dbReference type="GO" id="GO:0006412">
    <property type="term" value="P:translation"/>
    <property type="evidence" value="ECO:0007669"/>
    <property type="project" value="InterPro"/>
</dbReference>
<dbReference type="GO" id="GO:0005762">
    <property type="term" value="C:mitochondrial large ribosomal subunit"/>
    <property type="evidence" value="ECO:0007669"/>
    <property type="project" value="TreeGrafter"/>
</dbReference>
<evidence type="ECO:0000256" key="7">
    <source>
        <dbReference type="ARBA" id="ARBA00035396"/>
    </source>
</evidence>
<gene>
    <name evidence="9" type="ORF">GPM918_LOCUS19737</name>
    <name evidence="10" type="ORF">SRO942_LOCUS19734</name>
</gene>
<evidence type="ECO:0000256" key="2">
    <source>
        <dbReference type="ARBA" id="ARBA00008672"/>
    </source>
</evidence>
<evidence type="ECO:0000256" key="3">
    <source>
        <dbReference type="ARBA" id="ARBA00022833"/>
    </source>
</evidence>
<evidence type="ECO:0000256" key="5">
    <source>
        <dbReference type="ARBA" id="ARBA00023274"/>
    </source>
</evidence>
<dbReference type="EMBL" id="CAJNOQ010006059">
    <property type="protein sequence ID" value="CAF1121984.1"/>
    <property type="molecule type" value="Genomic_DNA"/>
</dbReference>
<keyword evidence="3" id="KW-0862">Zinc</keyword>
<dbReference type="InterPro" id="IPR000597">
    <property type="entry name" value="Ribosomal_uL3"/>
</dbReference>
<proteinExistence type="inferred from homology"/>
<feature type="region of interest" description="Disordered" evidence="8">
    <location>
        <begin position="219"/>
        <end position="238"/>
    </location>
</feature>
<comment type="similarity">
    <text evidence="1">Belongs to the universal ribosomal protein uL3 family.</text>
</comment>
<dbReference type="FunFam" id="2.20.25.30:FF:000002">
    <property type="entry name" value="60S ribosomal protein L37a"/>
    <property type="match status" value="1"/>
</dbReference>
<dbReference type="PANTHER" id="PTHR11229:SF8">
    <property type="entry name" value="LARGE RIBOSOMAL SUBUNIT PROTEIN UL3M"/>
    <property type="match status" value="1"/>
</dbReference>
<dbReference type="InterPro" id="IPR011332">
    <property type="entry name" value="Ribosomal_zn-bd"/>
</dbReference>
<dbReference type="InterPro" id="IPR019927">
    <property type="entry name" value="Ribosomal_uL3_bac/org-type"/>
</dbReference>
<evidence type="ECO:0000256" key="1">
    <source>
        <dbReference type="ARBA" id="ARBA00006540"/>
    </source>
</evidence>
<dbReference type="GO" id="GO:0003735">
    <property type="term" value="F:structural constituent of ribosome"/>
    <property type="evidence" value="ECO:0007669"/>
    <property type="project" value="InterPro"/>
</dbReference>
<evidence type="ECO:0000256" key="6">
    <source>
        <dbReference type="ARBA" id="ARBA00035209"/>
    </source>
</evidence>
<organism evidence="9 11">
    <name type="scientific">Didymodactylos carnosus</name>
    <dbReference type="NCBI Taxonomy" id="1234261"/>
    <lineage>
        <taxon>Eukaryota</taxon>
        <taxon>Metazoa</taxon>
        <taxon>Spiralia</taxon>
        <taxon>Gnathifera</taxon>
        <taxon>Rotifera</taxon>
        <taxon>Eurotatoria</taxon>
        <taxon>Bdelloidea</taxon>
        <taxon>Philodinida</taxon>
        <taxon>Philodinidae</taxon>
        <taxon>Didymodactylos</taxon>
    </lineage>
</organism>
<keyword evidence="11" id="KW-1185">Reference proteome</keyword>
<dbReference type="HAMAP" id="MF_00327">
    <property type="entry name" value="Ribosomal_eL43"/>
    <property type="match status" value="1"/>
</dbReference>